<keyword evidence="2" id="KW-0808">Transferase</keyword>
<dbReference type="InterPro" id="IPR000182">
    <property type="entry name" value="GNAT_dom"/>
</dbReference>
<dbReference type="EMBL" id="PPTP01000003">
    <property type="protein sequence ID" value="RDB56215.1"/>
    <property type="molecule type" value="Genomic_DNA"/>
</dbReference>
<reference evidence="2 3" key="1">
    <citation type="journal article" date="2018" name="Elife">
        <title>Discovery and characterization of a prevalent human gut bacterial enzyme sufficient for the inactivation of a family of plant toxins.</title>
        <authorList>
            <person name="Koppel N."/>
            <person name="Bisanz J.E."/>
            <person name="Pandelia M.E."/>
            <person name="Turnbaugh P.J."/>
            <person name="Balskus E.P."/>
        </authorList>
    </citation>
    <scope>NUCLEOTIDE SEQUENCE [LARGE SCALE GENOMIC DNA]</scope>
    <source>
        <strain evidence="3">anaerobia AP69FAA</strain>
    </source>
</reference>
<evidence type="ECO:0000313" key="2">
    <source>
        <dbReference type="EMBL" id="RDB56215.1"/>
    </source>
</evidence>
<dbReference type="AlphaFoldDB" id="A0A369LDJ0"/>
<dbReference type="STRING" id="1034345.GCA_000236865_00529"/>
<sequence length="168" mass="19384">MGVRFVAVETDEDQEKLAKLADEIWHEYWPAIIGDAQTDYMVEKFQSLEAIKRDMAEHAYEYWFVVDEAGKTVGYTGGCEESETSRYFISKIYLLAEERGKHYASQIIGFYTDLCRSRDLHSMYLTVNKQNDLGIRAYYGKGFVTIESVKNDIGNGFAMDDYVMEKEA</sequence>
<dbReference type="OrthoDB" id="9799601at2"/>
<comment type="caution">
    <text evidence="2">The sequence shown here is derived from an EMBL/GenBank/DDBJ whole genome shotgun (WGS) entry which is preliminary data.</text>
</comment>
<evidence type="ECO:0000259" key="1">
    <source>
        <dbReference type="PROSITE" id="PS51186"/>
    </source>
</evidence>
<dbReference type="CDD" id="cd04301">
    <property type="entry name" value="NAT_SF"/>
    <property type="match status" value="1"/>
</dbReference>
<dbReference type="InterPro" id="IPR016181">
    <property type="entry name" value="Acyl_CoA_acyltransferase"/>
</dbReference>
<feature type="domain" description="N-acetyltransferase" evidence="1">
    <location>
        <begin position="8"/>
        <end position="168"/>
    </location>
</feature>
<protein>
    <submittedName>
        <fullName evidence="2">GNAT family N-acetyltransferase</fullName>
    </submittedName>
</protein>
<keyword evidence="3" id="KW-1185">Reference proteome</keyword>
<accession>A0A369LDJ0</accession>
<dbReference type="GO" id="GO:0016747">
    <property type="term" value="F:acyltransferase activity, transferring groups other than amino-acyl groups"/>
    <property type="evidence" value="ECO:0007669"/>
    <property type="project" value="InterPro"/>
</dbReference>
<dbReference type="SUPFAM" id="SSF55729">
    <property type="entry name" value="Acyl-CoA N-acyltransferases (Nat)"/>
    <property type="match status" value="1"/>
</dbReference>
<gene>
    <name evidence="2" type="ORF">C1880_04900</name>
</gene>
<evidence type="ECO:0000313" key="3">
    <source>
        <dbReference type="Proteomes" id="UP000253792"/>
    </source>
</evidence>
<dbReference type="PROSITE" id="PS51186">
    <property type="entry name" value="GNAT"/>
    <property type="match status" value="1"/>
</dbReference>
<dbReference type="RefSeq" id="WP_114620507.1">
    <property type="nucleotide sequence ID" value="NZ_CALLUE010000014.1"/>
</dbReference>
<name>A0A369LDJ0_9ACTN</name>
<proteinExistence type="predicted"/>
<organism evidence="2 3">
    <name type="scientific">Senegalimassilia anaerobia</name>
    <dbReference type="NCBI Taxonomy" id="1473216"/>
    <lineage>
        <taxon>Bacteria</taxon>
        <taxon>Bacillati</taxon>
        <taxon>Actinomycetota</taxon>
        <taxon>Coriobacteriia</taxon>
        <taxon>Coriobacteriales</taxon>
        <taxon>Coriobacteriaceae</taxon>
        <taxon>Senegalimassilia</taxon>
    </lineage>
</organism>
<dbReference type="Gene3D" id="3.40.630.30">
    <property type="match status" value="1"/>
</dbReference>
<dbReference type="Proteomes" id="UP000253792">
    <property type="component" value="Unassembled WGS sequence"/>
</dbReference>
<dbReference type="Pfam" id="PF00583">
    <property type="entry name" value="Acetyltransf_1"/>
    <property type="match status" value="1"/>
</dbReference>